<keyword evidence="10" id="KW-0175">Coiled coil</keyword>
<dbReference type="Gene3D" id="3.40.50.410">
    <property type="entry name" value="von Willebrand factor, type A domain"/>
    <property type="match status" value="1"/>
</dbReference>
<dbReference type="GO" id="GO:0005730">
    <property type="term" value="C:nucleolus"/>
    <property type="evidence" value="ECO:0007669"/>
    <property type="project" value="UniProtKB-SubCell"/>
</dbReference>
<evidence type="ECO:0000256" key="7">
    <source>
        <dbReference type="ARBA" id="ARBA00023186"/>
    </source>
</evidence>
<evidence type="ECO:0000256" key="8">
    <source>
        <dbReference type="ARBA" id="ARBA00023242"/>
    </source>
</evidence>
<feature type="compositionally biased region" description="Acidic residues" evidence="11">
    <location>
        <begin position="4492"/>
        <end position="4505"/>
    </location>
</feature>
<keyword evidence="8 9" id="KW-0539">Nucleus</keyword>
<feature type="compositionally biased region" description="Basic and acidic residues" evidence="11">
    <location>
        <begin position="4962"/>
        <end position="4989"/>
    </location>
</feature>
<dbReference type="FunFam" id="3.40.50.300:FF:001384">
    <property type="entry name" value="Midasin"/>
    <property type="match status" value="1"/>
</dbReference>
<comment type="subcellular location">
    <subcellularLocation>
        <location evidence="1">Nucleus</location>
        <location evidence="1">Nucleolus</location>
    </subcellularLocation>
    <subcellularLocation>
        <location evidence="2">Nucleus</location>
        <location evidence="2">Nucleoplasm</location>
    </subcellularLocation>
</comment>
<feature type="compositionally biased region" description="Acidic residues" evidence="11">
    <location>
        <begin position="4610"/>
        <end position="4620"/>
    </location>
</feature>
<evidence type="ECO:0000259" key="12">
    <source>
        <dbReference type="PROSITE" id="PS50234"/>
    </source>
</evidence>
<dbReference type="FunFam" id="3.40.50.300:FF:000582">
    <property type="entry name" value="Midasin"/>
    <property type="match status" value="1"/>
</dbReference>
<evidence type="ECO:0000313" key="13">
    <source>
        <dbReference type="EMBL" id="KAL3394417.1"/>
    </source>
</evidence>
<keyword evidence="7 9" id="KW-0143">Chaperone</keyword>
<feature type="compositionally biased region" description="Basic and acidic residues" evidence="11">
    <location>
        <begin position="4856"/>
        <end position="4867"/>
    </location>
</feature>
<feature type="domain" description="VWFA" evidence="12">
    <location>
        <begin position="5134"/>
        <end position="5327"/>
    </location>
</feature>
<evidence type="ECO:0000256" key="6">
    <source>
        <dbReference type="ARBA" id="ARBA00022840"/>
    </source>
</evidence>
<dbReference type="PANTHER" id="PTHR48103:SF2">
    <property type="entry name" value="MIDASIN"/>
    <property type="match status" value="1"/>
</dbReference>
<name>A0ABD2WMW2_9HYME</name>
<dbReference type="FunFam" id="3.40.50.300:FF:000142">
    <property type="entry name" value="Midasin"/>
    <property type="match status" value="1"/>
</dbReference>
<evidence type="ECO:0000256" key="9">
    <source>
        <dbReference type="PIRNR" id="PIRNR010340"/>
    </source>
</evidence>
<comment type="similarity">
    <text evidence="3 9">Belongs to the midasin family.</text>
</comment>
<dbReference type="Pfam" id="PF07728">
    <property type="entry name" value="AAA_5"/>
    <property type="match status" value="6"/>
</dbReference>
<dbReference type="InterPro" id="IPR011704">
    <property type="entry name" value="ATPase_dyneun-rel_AAA"/>
</dbReference>
<evidence type="ECO:0000313" key="14">
    <source>
        <dbReference type="Proteomes" id="UP001627154"/>
    </source>
</evidence>
<dbReference type="CDD" id="cd00009">
    <property type="entry name" value="AAA"/>
    <property type="match status" value="3"/>
</dbReference>
<feature type="compositionally biased region" description="Acidic residues" evidence="11">
    <location>
        <begin position="4677"/>
        <end position="4688"/>
    </location>
</feature>
<feature type="compositionally biased region" description="Basic and acidic residues" evidence="11">
    <location>
        <begin position="4530"/>
        <end position="4549"/>
    </location>
</feature>
<dbReference type="Pfam" id="PF00092">
    <property type="entry name" value="VWA"/>
    <property type="match status" value="1"/>
</dbReference>
<evidence type="ECO:0000256" key="4">
    <source>
        <dbReference type="ARBA" id="ARBA00017143"/>
    </source>
</evidence>
<dbReference type="SMART" id="SM00327">
    <property type="entry name" value="VWA"/>
    <property type="match status" value="1"/>
</dbReference>
<dbReference type="SUPFAM" id="SSF53300">
    <property type="entry name" value="vWA-like"/>
    <property type="match status" value="1"/>
</dbReference>
<dbReference type="SUPFAM" id="SSF52540">
    <property type="entry name" value="P-loop containing nucleoside triphosphate hydrolases"/>
    <property type="match status" value="6"/>
</dbReference>
<feature type="compositionally biased region" description="Basic and acidic residues" evidence="11">
    <location>
        <begin position="4929"/>
        <end position="4942"/>
    </location>
</feature>
<dbReference type="InterPro" id="IPR027417">
    <property type="entry name" value="P-loop_NTPase"/>
</dbReference>
<proteinExistence type="inferred from homology"/>
<evidence type="ECO:0000256" key="11">
    <source>
        <dbReference type="SAM" id="MobiDB-lite"/>
    </source>
</evidence>
<feature type="compositionally biased region" description="Basic and acidic residues" evidence="11">
    <location>
        <begin position="4506"/>
        <end position="4518"/>
    </location>
</feature>
<sequence length="5335" mass="611342">MLLENLKIFCARREIYKIKFNKYLKLQVLTEENEAKILDLLCDTLMNSEYCRDVCECFRQSLLFLLTKAMKTDQLLKAHTYDGDLFHKLNCVIIGKLISLHPDVPTFALDYFDKNPSPFEEPKKYLREPPNIKRHMNRQSPREITDLEIVEATYNILQASPEHYKYKFSWSKFLKYLNHSNTEVKGIANKCVAIHLEMSESERNSKFMIENISEKHFSNDDGEIGRSTFELQGATLCKTKELEKHCKSVVSVADVLLPIFNKNMISENSDKDLVSVPSMEENLRSLALAVVSRKCICLQGPVGCGKTAIVEYLAKKTGHGPSDFIKVQLGDQTDCKMLLGTYKCTDIPGEFIWQPGVLTQAVIDGKWLLLEDIDSAALDVASVLSDLMETGTLSVPGFRDTIRVKSGFQLFVTQRLIHTNSGLQRQSFGASSLLEKHWLVVNMEPLSQEELKIVVKTLFPTLSTCATKIVDTFLLFSMGKHEMNNIKNESLKLKTGRHISTRDLIKWCSRIANDFEVSSTESEMKLFQDAIDIFCCSVTNQDDRIKFAKDIAHKLGVPEEKAKYFIQDNAPTMTRSSEFFLFGRSKVCKKKSLLLNTNKIETKYSFTKPSARLVERITTSIAQREPVLLVGETGTGKTSSIQFIARSTGHKLLVINMNQQSESGDLLGGYKPIDLRILIFPIRQEFENLFRSYFAVEPNLPYLSFIGTCFEKAKWSQLVKSMKYSTNAALERLRRTIKNNNNDVRNEINDEKKLAKNHELLTKWEQLSLKLDKLASQVKANLSIAFAFIEGSLIKALKEGYWVLLDEINLANAETLECLSGLLEGSSGSLFLLERGDEESIKRHPDFTIFACMNPATDVGKKELPVGLRNRFTEFYVDELEQESDILILVKDYLKDLHLTSKHHKALVDFYQNIKKDAKNTLSDGEAQKPLYSLRTLCRALSVAAGNPCNNNLKSLYEALCLSFLTQLDRYSYDMVKKKIEEAILDEKSKKRSIISSPIPKPRCKAGEEYLNFEGYWIVRGTNEPEVPENYILTSSVRRNLKDVVRVVSLGKIPLLLQGDTSVGKTSLITYLARATGHVCVRINNHEHTDLQEYVGRYVADKSGKLIFQEGALVEAMRKGYWIILDELNLAPSDVLEALNRVLDDNRELFISETQQTVKAHENFRLFATQNPPGSYGGRKLLSRAFRNRFVELHFDRIPSDELEIILHERCAMAQTHCRLIIEVMLELQRQRNEKDLFAGKQGFITLRDLFRWAERIKSLQKVEDYPQHLADEGYLVLTAKVRTSEEAQRIRKIIQKVLKRDVDPENLFTLHDKTSMVTRDILEKIENIRTSPYNNIVWTYSMRRMAVLVQKAYEFKEPVLLVGETGGGKTTVCQMIAKMMGCKLHMVNCHMHTESSDFLGTLRPVRNRADVDENRLFEWVDGPLIQAMQNGDFFLADEISLADDSVLERLNSLLEPERSLLLTEKGTDSENMKEMDNLIVAHEQFFFVSTMNPGGDYGKKELSPALRNRMTEIWCDVCNNRKDLQAIIVKNLSQNIDVKTTLADCILNFVEWLTSSDVGKNFTFSIRDVISWAKFVNTCVEKHGKRKLTLSDAYYHGACLTYIDSLGSGLTSMESTQKLKTFKNNAFDFLKSQMDKLIESDYLMEVDAEDLESDQIYGIPPFFINRGELSLAESFTTFTFQAPTTQQNCLKLLRALQLSKPILLEGSPGVGKTSLVSALAKASGHSCLRINLSDQTDVSDLFGADLPVEGGRGGEFAWKDGPFLRALKSGHWILLDELNLASQSVLEGLNACFDHRGQIFIPELGKTFDVKSETKIFACQNPLNQGGSRRGLPKSFLNRFTQVFVDTLTDDDLKFITTSLFPKISSSIVAKMIDFNSRLAREAGNGEWGTYGAPWEMNLRDVCRWCEATIETAQVNTNGDIEYNPGNALELIYVERMRTNEDKHMVKKIYHEMFNVTAYPLLPSVTVHTSPEKIYFGQIDIPRTDSSFCVDSKLLLLRNQLSTLRSLALCVKMNWMSIIVGGPGSGKSSVVRVLAQMAGQKLRSIAVNPEMDTTEILGGFEQTDYNRHLENLVEQTKIVLTKCLKTKFLKNSISQMEKYQSLFEQVYTLSSDESKSLTMTAATELFIRRIGALSTLLNEMKQEESFIKDIESIELELQKLRDSVKEQQCLNAGGKFEWVDSVLVKCLKEGTWLMVDQVNVCSAAVLDRLNGLLEPNGVLSIGERGVDNDGNIVTVKPHKNFRLFLTMDPNYGEISRAMRNRGVEIFMLTNNESPETANLDYRSLLHHSGLTKRNHQEALMTLHKRMCENPSNMDHLNVTQLLHSAFLVVQQLNRAFPVTDAFISTCKDVYIRGRSILDCKTQLRLAEIVEETVREFEVGTVTDYVFDLSSASCSLRSLQENSKLSIVKQHGFLLNWCVKEYARVAKQHPALVTDLKTDFVNELFPLDGEELISDYLVKILPYVLLSFYEYSTQTDVQLRKQWASDVFNMDSSDIKLLASKSETLATDISTYDFEDSLNVHLPWDSERCSRATNVSLMLFFDILIDVDKPTNYLMTNNQDEFITVAQFSEACCTGKTSIKLDGQPIITEYATLIHKFKTCISGMIKTTKTALDSSKYVIIRQKLQWYKRFCNLGAMNLMKKTNASSKSNSNIDEVALLLKVHFRWLKKCVFLLNEIYEDRDSNHQYINDFRQLIKSVYQVDRELATDYDPFYKVCKLYKKQIISPLPCSSRTALNMYSMLKTVTNSFSPHKNKYFSNNLSEESKFVTLQTNEAFKIRSELINLWQKFYTNDGFEEGVDARLLEIGRFCDAHLNISDSSEKNDSINVFKTVSSKTLLKCTYKIQLWPIHEYMLRLYIGMFQTQLCANHDDISLPSVNLTGLEVELPNVPIELLAILNSIVSKKNLPEERNRLIFALSIWFLKFSENSYAIKHYKEISHWKAKNTELDLKFPFAQEEMSKENLISGPVLLNLVSELLLKKNQNYCRNSLNVDANLGSYEDRLNQLQIVNDLLWKNSVSLNSQRFDHVTNDVKTLRSLINIFLTACDKVDTNTLFSKYYKVDKIGSKKIIEDEYSKPLKKLKEISKMLEHHSNNSIRGIAWIIFGYLQAFIFGNMGFIDPVYKVALKLRYVEDDISDSKKTLYVAKLYSKMLGLADTTDLHPRLIEVKQNLQTLEAEKESLKSQKAVRPSNSEFIALSKEFSNFRNSIGSYSDIYKHSENLQEIITTLKIEGDSEFLEKAKSTKRNAEVWLESLRGFMNRIEERFLSGYPDIVYPIITGLARVRHGMRILIEDSNRLICAAETKFDSVKLESFMRDLIRFPTLGPGQEDLLKLVNVCVSKESCELVSTSITTENVTREQFRLMVSGLSEFQNYVVLKGILTNKEWSLLNELLEPIVLVWHRQQLELRKLKLQAESLYKNKATTLPEDEQLALELKKLFPTHHEDDFADVDEAIKPSLEQTLIIENEENNFVNLITDDDVKEVQQIHSNLVKLYITSEWMVKKSSELEVDYVKPLIQRYGTFGAILDNITPALTNDLTGQLYTSMNVLVSFARRLGQGEKLNPLDTEKSSKPYNYYRDSKVEEVQSCIPLLESIFNIVAKLLNEWPEHPTLKSIKLVLERIYSFPVTSSVSRFLTGLEILLVKMHQWEENAHSGVSLKDFTEPLTRQIIKWRQLELTCWKNCLSNAQMKMQENTSEWWFYLYRLVESYMKQEKFEDDQENCVDSTTENLIILLERFMKEAPLVEFEARLKLLMTFHYHVYYMNISDQRNKLLAITWNLHNYYYQFLPDIQNRIKTVKAPIEKKLKDFEKIARWNDISFWAIKETVHKSHSTLHKYIKEFETNLKEKVTPFLIVRPVYQSEDGIWDRPQKSHDTSVDIMDYIVSIPTESLIVSTVQSDVINEAERVYLPKSLLFCKKIIFSSLYSRIRKDLEEFIIDRVRISAELRDKTIDKTQPLPKQKKLAKSILQQKKLALSDYFKDLKSFGLSHMKGMRLWKNNLKEVLDFTLLPLELDAALKNSLEPKAFDGKVMDQWKGCEKYYYGSLIKLNALNQSLSVNKTDLGMDNIERCRGFSTHLMVLANTQRKNLTSVVKYFISLRSQITDLIYINPNDIATTKQKEIHSSAKNLRELLVFARASFDQFFIYLQACPLQTEVEEDTMIYTLTDDELPLVKCKKGDAVWTKANNYVKECSDIILELDKKFNNIFPQMHVLYDENNKIVDQVTVINFKRIQFMKDSFESLKTIRDKTMEFSSTFITKDNSLHPLLSNISYLKNRIDENINQFDDIIASLYQTEVSEEIDCSDNLKKYEKELEKLVLMVLKVIENKYTNAEERNIDDWEDNKLEEKLIKSITTEVQTLKLNRICFCLNNLLKATFNEKPRSIINHTKLLRKFLPLFQHYLLLAQFYLHEQVASLRITCKILYMQLNVFLDLANNGFCIPNDLDLESGDEGEQQTAGESGMGLGDGEGQKDVSDQIETEDQLDDAKPVGQEQEKPDDKDCLEEDNGIEMSEDFDGKLQDVDKKEDDDTGDEDDDDLDKQMGETDDGVDKLDERVWGEDEQEPESDETEKKEEETGNGEETGEKEFGAKDDEKPQQDSEEQSNEKEEPEKDQQKEINEMEEPQYDEDQVNPYHGQMEAPPEPEELDLPEDMNMDDKEMKDEETINEENPFDIDKMKEDTIPQEPEVPETAEEEVDDKVDSDKNDSSDDENESEKPSDKPDSSDTAGDENEEKADEKASAQEKKKEENKEPESENQSEDERQEDKALPSVDDAAQETDAAAPIEQPEGGSRDQVSNKSENQQESNDESRAENWQQEQENKGTGQSQSEEHDSGHSGSSLEKAEPMMNHGTEIKQQNKRKNPGQSDEDHKLAENIESKKKKMKTMIYAQNDSQDDKSEEGANPDEEGEPDICQHLKEKQEKFDCYAVDAATEQQSKEQAANKEQEEKQNKEEEAMDIDMHEDENIMSMDEDSSVKQKPEHLDNKENPKDKITSKDKGGVDDTQLQSAAEVDIEGEITETTTVSRGTESDFFTNITNIIESEPLSTLQMPSVNLNNENSRCRQEPISEETMESLRDLSARVDGRARELSEKLRIVLEPTKATRLKGYYRTGRRISMPKMMQFIASQFLKDKIWLRRTKPSKRNYQIALAIDDSSSMESNLSKDIAFESLFLIGKALSYLEAGELGVLSYGEDATELHKLGEPFTDTSIAQIKEKMKFEQRKTEIAKLIDHTADKVFNCQNSSSDNAKILIIISDGQNIFSEGADKVRQAIRKANQNDITLVYIIIDNPLNKDSILDIRISTIENKKVTIKPYMDSFPFPFYIILRDINALPGILSDALRQWFELVK</sequence>
<dbReference type="Pfam" id="PF17865">
    <property type="entry name" value="AAA_lid_5"/>
    <property type="match status" value="1"/>
</dbReference>
<evidence type="ECO:0000256" key="2">
    <source>
        <dbReference type="ARBA" id="ARBA00004642"/>
    </source>
</evidence>
<dbReference type="GO" id="GO:0032991">
    <property type="term" value="C:protein-containing complex"/>
    <property type="evidence" value="ECO:0007669"/>
    <property type="project" value="UniProtKB-ARBA"/>
</dbReference>
<dbReference type="PROSITE" id="PS50234">
    <property type="entry name" value="VWFA"/>
    <property type="match status" value="1"/>
</dbReference>
<comment type="caution">
    <text evidence="13">The sequence shown here is derived from an EMBL/GenBank/DDBJ whole genome shotgun (WGS) entry which is preliminary data.</text>
</comment>
<dbReference type="Proteomes" id="UP001627154">
    <property type="component" value="Unassembled WGS sequence"/>
</dbReference>
<dbReference type="PIRSF" id="PIRSF010340">
    <property type="entry name" value="Midasin"/>
    <property type="match status" value="1"/>
</dbReference>
<feature type="compositionally biased region" description="Acidic residues" evidence="11">
    <location>
        <begin position="4550"/>
        <end position="4559"/>
    </location>
</feature>
<feature type="compositionally biased region" description="Acidic residues" evidence="11">
    <location>
        <begin position="4519"/>
        <end position="4529"/>
    </location>
</feature>
<dbReference type="Pfam" id="PF21108">
    <property type="entry name" value="MDN1_4th"/>
    <property type="match status" value="1"/>
</dbReference>
<feature type="compositionally biased region" description="Acidic residues" evidence="11">
    <location>
        <begin position="4632"/>
        <end position="4644"/>
    </location>
</feature>
<dbReference type="InterPro" id="IPR002035">
    <property type="entry name" value="VWF_A"/>
</dbReference>
<feature type="compositionally biased region" description="Polar residues" evidence="11">
    <location>
        <begin position="4802"/>
        <end position="4814"/>
    </location>
</feature>
<dbReference type="InterPro" id="IPR041190">
    <property type="entry name" value="Midasin_AAA_lid_5"/>
</dbReference>
<dbReference type="InterPro" id="IPR003593">
    <property type="entry name" value="AAA+_ATPase"/>
</dbReference>
<dbReference type="GO" id="GO:0042254">
    <property type="term" value="P:ribosome biogenesis"/>
    <property type="evidence" value="ECO:0007669"/>
    <property type="project" value="UniProtKB-ARBA"/>
</dbReference>
<evidence type="ECO:0000256" key="5">
    <source>
        <dbReference type="ARBA" id="ARBA00022741"/>
    </source>
</evidence>
<feature type="compositionally biased region" description="Basic and acidic residues" evidence="11">
    <location>
        <begin position="4725"/>
        <end position="4757"/>
    </location>
</feature>
<feature type="coiled-coil region" evidence="10">
    <location>
        <begin position="727"/>
        <end position="761"/>
    </location>
</feature>
<protein>
    <recommendedName>
        <fullName evidence="4 9">Midasin</fullName>
    </recommendedName>
</protein>
<evidence type="ECO:0000256" key="1">
    <source>
        <dbReference type="ARBA" id="ARBA00004604"/>
    </source>
</evidence>
<dbReference type="GO" id="GO:0005654">
    <property type="term" value="C:nucleoplasm"/>
    <property type="evidence" value="ECO:0007669"/>
    <property type="project" value="UniProtKB-SubCell"/>
</dbReference>
<gene>
    <name evidence="13" type="ORF">TKK_011429</name>
</gene>
<dbReference type="EMBL" id="JBJJXI010000092">
    <property type="protein sequence ID" value="KAL3394417.1"/>
    <property type="molecule type" value="Genomic_DNA"/>
</dbReference>
<dbReference type="InterPro" id="IPR040848">
    <property type="entry name" value="AAA_lid_7"/>
</dbReference>
<keyword evidence="5 9" id="KW-0547">Nucleotide-binding</keyword>
<feature type="compositionally biased region" description="Basic and acidic residues" evidence="11">
    <location>
        <begin position="4704"/>
        <end position="4713"/>
    </location>
</feature>
<dbReference type="FunFam" id="3.40.50.410:FF:000028">
    <property type="entry name" value="Midasin"/>
    <property type="match status" value="1"/>
</dbReference>
<dbReference type="GO" id="GO:0005524">
    <property type="term" value="F:ATP binding"/>
    <property type="evidence" value="ECO:0007669"/>
    <property type="project" value="UniProtKB-KW"/>
</dbReference>
<feature type="compositionally biased region" description="Basic and acidic residues" evidence="11">
    <location>
        <begin position="4901"/>
        <end position="4913"/>
    </location>
</feature>
<dbReference type="InterPro" id="IPR012099">
    <property type="entry name" value="Midasin"/>
</dbReference>
<dbReference type="Pfam" id="PF17867">
    <property type="entry name" value="AAA_lid_7"/>
    <property type="match status" value="3"/>
</dbReference>
<accession>A0ABD2WMW2</accession>
<organism evidence="13 14">
    <name type="scientific">Trichogramma kaykai</name>
    <dbReference type="NCBI Taxonomy" id="54128"/>
    <lineage>
        <taxon>Eukaryota</taxon>
        <taxon>Metazoa</taxon>
        <taxon>Ecdysozoa</taxon>
        <taxon>Arthropoda</taxon>
        <taxon>Hexapoda</taxon>
        <taxon>Insecta</taxon>
        <taxon>Pterygota</taxon>
        <taxon>Neoptera</taxon>
        <taxon>Endopterygota</taxon>
        <taxon>Hymenoptera</taxon>
        <taxon>Apocrita</taxon>
        <taxon>Proctotrupomorpha</taxon>
        <taxon>Chalcidoidea</taxon>
        <taxon>Trichogrammatidae</taxon>
        <taxon>Trichogramma</taxon>
    </lineage>
</organism>
<keyword evidence="14" id="KW-1185">Reference proteome</keyword>
<keyword evidence="6 9" id="KW-0067">ATP-binding</keyword>
<dbReference type="InterPro" id="IPR048617">
    <property type="entry name" value="MDN1_AAA_lid_4"/>
</dbReference>
<reference evidence="13 14" key="1">
    <citation type="journal article" date="2024" name="bioRxiv">
        <title>A reference genome for Trichogramma kaykai: A tiny desert-dwelling parasitoid wasp with competing sex-ratio distorters.</title>
        <authorList>
            <person name="Culotta J."/>
            <person name="Lindsey A.R."/>
        </authorList>
    </citation>
    <scope>NUCLEOTIDE SEQUENCE [LARGE SCALE GENOMIC DNA]</scope>
    <source>
        <strain evidence="13 14">KSX58</strain>
    </source>
</reference>
<dbReference type="Gene3D" id="3.40.50.300">
    <property type="entry name" value="P-loop containing nucleotide triphosphate hydrolases"/>
    <property type="match status" value="6"/>
</dbReference>
<evidence type="ECO:0000256" key="3">
    <source>
        <dbReference type="ARBA" id="ARBA00007188"/>
    </source>
</evidence>
<feature type="compositionally biased region" description="Basic and acidic residues" evidence="11">
    <location>
        <begin position="4645"/>
        <end position="4654"/>
    </location>
</feature>
<evidence type="ECO:0000256" key="10">
    <source>
        <dbReference type="SAM" id="Coils"/>
    </source>
</evidence>
<dbReference type="PANTHER" id="PTHR48103">
    <property type="entry name" value="MIDASIN-RELATED"/>
    <property type="match status" value="1"/>
</dbReference>
<feature type="compositionally biased region" description="Basic and acidic residues" evidence="11">
    <location>
        <begin position="4573"/>
        <end position="4609"/>
    </location>
</feature>
<comment type="function">
    <text evidence="9">Nuclear chaperone required for maturation and nuclear export of pre-60S ribosome subunits.</text>
</comment>
<dbReference type="FunFam" id="3.40.50.300:FF:002451">
    <property type="entry name" value="Midasin"/>
    <property type="match status" value="1"/>
</dbReference>
<dbReference type="SMART" id="SM00382">
    <property type="entry name" value="AAA"/>
    <property type="match status" value="6"/>
</dbReference>
<feature type="compositionally biased region" description="Polar residues" evidence="11">
    <location>
        <begin position="4783"/>
        <end position="4794"/>
    </location>
</feature>
<feature type="region of interest" description="Disordered" evidence="11">
    <location>
        <begin position="4440"/>
        <end position="4992"/>
    </location>
</feature>
<dbReference type="InterPro" id="IPR036465">
    <property type="entry name" value="vWFA_dom_sf"/>
</dbReference>
<feature type="compositionally biased region" description="Basic and acidic residues" evidence="11">
    <location>
        <begin position="4476"/>
        <end position="4491"/>
    </location>
</feature>